<evidence type="ECO:0000256" key="1">
    <source>
        <dbReference type="SAM" id="Coils"/>
    </source>
</evidence>
<organism evidence="3 4">
    <name type="scientific">Sordaria brevicollis</name>
    <dbReference type="NCBI Taxonomy" id="83679"/>
    <lineage>
        <taxon>Eukaryota</taxon>
        <taxon>Fungi</taxon>
        <taxon>Dikarya</taxon>
        <taxon>Ascomycota</taxon>
        <taxon>Pezizomycotina</taxon>
        <taxon>Sordariomycetes</taxon>
        <taxon>Sordariomycetidae</taxon>
        <taxon>Sordariales</taxon>
        <taxon>Sordariaceae</taxon>
        <taxon>Sordaria</taxon>
    </lineage>
</organism>
<dbReference type="EMBL" id="JAUTDP010000019">
    <property type="protein sequence ID" value="KAK3386397.1"/>
    <property type="molecule type" value="Genomic_DNA"/>
</dbReference>
<dbReference type="AlphaFoldDB" id="A0AAE0NRK4"/>
<comment type="caution">
    <text evidence="3">The sequence shown here is derived from an EMBL/GenBank/DDBJ whole genome shotgun (WGS) entry which is preliminary data.</text>
</comment>
<feature type="region of interest" description="Disordered" evidence="2">
    <location>
        <begin position="1"/>
        <end position="39"/>
    </location>
</feature>
<protein>
    <submittedName>
        <fullName evidence="3">Uncharacterized protein</fullName>
    </submittedName>
</protein>
<dbReference type="Proteomes" id="UP001281003">
    <property type="component" value="Unassembled WGS sequence"/>
</dbReference>
<evidence type="ECO:0000256" key="2">
    <source>
        <dbReference type="SAM" id="MobiDB-lite"/>
    </source>
</evidence>
<feature type="coiled-coil region" evidence="1">
    <location>
        <begin position="288"/>
        <end position="376"/>
    </location>
</feature>
<feature type="compositionally biased region" description="Basic and acidic residues" evidence="2">
    <location>
        <begin position="17"/>
        <end position="28"/>
    </location>
</feature>
<evidence type="ECO:0000313" key="3">
    <source>
        <dbReference type="EMBL" id="KAK3386397.1"/>
    </source>
</evidence>
<accession>A0AAE0NRK4</accession>
<reference evidence="3" key="2">
    <citation type="submission" date="2023-07" db="EMBL/GenBank/DDBJ databases">
        <authorList>
            <consortium name="Lawrence Berkeley National Laboratory"/>
            <person name="Haridas S."/>
            <person name="Hensen N."/>
            <person name="Bonometti L."/>
            <person name="Westerberg I."/>
            <person name="Brannstrom I.O."/>
            <person name="Guillou S."/>
            <person name="Cros-Aarteil S."/>
            <person name="Calhoun S."/>
            <person name="Kuo A."/>
            <person name="Mondo S."/>
            <person name="Pangilinan J."/>
            <person name="Riley R."/>
            <person name="LaButti K."/>
            <person name="Andreopoulos B."/>
            <person name="Lipzen A."/>
            <person name="Chen C."/>
            <person name="Yanf M."/>
            <person name="Daum C."/>
            <person name="Ng V."/>
            <person name="Clum A."/>
            <person name="Steindorff A."/>
            <person name="Ohm R."/>
            <person name="Martin F."/>
            <person name="Silar P."/>
            <person name="Natvig D."/>
            <person name="Lalanne C."/>
            <person name="Gautier V."/>
            <person name="Ament-velasquez S.L."/>
            <person name="Kruys A."/>
            <person name="Hutchinson M.I."/>
            <person name="Powell A.J."/>
            <person name="Barry K."/>
            <person name="Miller A.N."/>
            <person name="Grigoriev I.V."/>
            <person name="Debuchy R."/>
            <person name="Gladieux P."/>
            <person name="Thoren M.H."/>
            <person name="Johannesson H."/>
        </authorList>
    </citation>
    <scope>NUCLEOTIDE SEQUENCE</scope>
    <source>
        <strain evidence="3">FGSC 1904</strain>
    </source>
</reference>
<proteinExistence type="predicted"/>
<keyword evidence="4" id="KW-1185">Reference proteome</keyword>
<keyword evidence="1" id="KW-0175">Coiled coil</keyword>
<reference evidence="3" key="1">
    <citation type="journal article" date="2023" name="Mol. Phylogenet. Evol.">
        <title>Genome-scale phylogeny and comparative genomics of the fungal order Sordariales.</title>
        <authorList>
            <person name="Hensen N."/>
            <person name="Bonometti L."/>
            <person name="Westerberg I."/>
            <person name="Brannstrom I.O."/>
            <person name="Guillou S."/>
            <person name="Cros-Aarteil S."/>
            <person name="Calhoun S."/>
            <person name="Haridas S."/>
            <person name="Kuo A."/>
            <person name="Mondo S."/>
            <person name="Pangilinan J."/>
            <person name="Riley R."/>
            <person name="LaButti K."/>
            <person name="Andreopoulos B."/>
            <person name="Lipzen A."/>
            <person name="Chen C."/>
            <person name="Yan M."/>
            <person name="Daum C."/>
            <person name="Ng V."/>
            <person name="Clum A."/>
            <person name="Steindorff A."/>
            <person name="Ohm R.A."/>
            <person name="Martin F."/>
            <person name="Silar P."/>
            <person name="Natvig D.O."/>
            <person name="Lalanne C."/>
            <person name="Gautier V."/>
            <person name="Ament-Velasquez S.L."/>
            <person name="Kruys A."/>
            <person name="Hutchinson M.I."/>
            <person name="Powell A.J."/>
            <person name="Barry K."/>
            <person name="Miller A.N."/>
            <person name="Grigoriev I.V."/>
            <person name="Debuchy R."/>
            <person name="Gladieux P."/>
            <person name="Hiltunen Thoren M."/>
            <person name="Johannesson H."/>
        </authorList>
    </citation>
    <scope>NUCLEOTIDE SEQUENCE</scope>
    <source>
        <strain evidence="3">FGSC 1904</strain>
    </source>
</reference>
<evidence type="ECO:0000313" key="4">
    <source>
        <dbReference type="Proteomes" id="UP001281003"/>
    </source>
</evidence>
<sequence>MVNHDSTANQRAKKRARKEEQAAQHESAESSTGATASTSQAIEQLSVGVQEIDLHAVIENSPLAARVTQLDETLQDLTRGLNESRDSINETISGLDENIQGLDQSINGVKERLDERINGVRERLAVIRQDVTAAANVANAAQAQFDDNLGPFGNFAQRLSVLELRQDTHMLSSIQAVSELCAGLHSLRAEWAAIKQAMANKAELEVAIFELVEFRGLLNQISERLGRLEAMNRDNAQEQRPDVMTEIINRLALLEAQERPDKIAEIDNRLARLEAKNLDNDHVRPDEMTKIMDRLARLEAKLENAQAHPDEMAELIDRIELLEAQELPNQIAEINERLDHLEAENFNNSQEHPDEMAEIKERIARLEAALLVSDEEDA</sequence>
<name>A0AAE0NRK4_SORBR</name>
<feature type="compositionally biased region" description="Low complexity" evidence="2">
    <location>
        <begin position="29"/>
        <end position="39"/>
    </location>
</feature>
<gene>
    <name evidence="3" type="ORF">B0T20DRAFT_511778</name>
</gene>